<evidence type="ECO:0000313" key="2">
    <source>
        <dbReference type="Proteomes" id="UP000199632"/>
    </source>
</evidence>
<accession>A0A1H3KSY9</accession>
<organism evidence="1 2">
    <name type="scientific">Asanoa ishikariensis</name>
    <dbReference type="NCBI Taxonomy" id="137265"/>
    <lineage>
        <taxon>Bacteria</taxon>
        <taxon>Bacillati</taxon>
        <taxon>Actinomycetota</taxon>
        <taxon>Actinomycetes</taxon>
        <taxon>Micromonosporales</taxon>
        <taxon>Micromonosporaceae</taxon>
        <taxon>Asanoa</taxon>
    </lineage>
</organism>
<dbReference type="OrthoDB" id="3405091at2"/>
<gene>
    <name evidence="1" type="ORF">SAMN05421684_0314</name>
</gene>
<protein>
    <recommendedName>
        <fullName evidence="3">Excreted virulence factor EspC, type VII ESX diderm</fullName>
    </recommendedName>
</protein>
<dbReference type="STRING" id="137265.SAMN05421684_0314"/>
<evidence type="ECO:0000313" key="1">
    <source>
        <dbReference type="EMBL" id="SDY55099.1"/>
    </source>
</evidence>
<dbReference type="RefSeq" id="WP_090786275.1">
    <property type="nucleotide sequence ID" value="NZ_BOND01000031.1"/>
</dbReference>
<dbReference type="EMBL" id="FNQB01000001">
    <property type="protein sequence ID" value="SDY55099.1"/>
    <property type="molecule type" value="Genomic_DNA"/>
</dbReference>
<sequence>MGNEQTKVDILSLEDFRRALNARLTEAETLLKTVTGSAAARPPLGAFVDAKRITDAHDTRQDEQATRVRRLIEAIRAAQSATDTIISNYRTTEERNTANSADIANVLGGVQKALGGSSNG</sequence>
<evidence type="ECO:0008006" key="3">
    <source>
        <dbReference type="Google" id="ProtNLM"/>
    </source>
</evidence>
<name>A0A1H3KSY9_9ACTN</name>
<dbReference type="Proteomes" id="UP000199632">
    <property type="component" value="Unassembled WGS sequence"/>
</dbReference>
<reference evidence="2" key="1">
    <citation type="submission" date="2016-10" db="EMBL/GenBank/DDBJ databases">
        <authorList>
            <person name="Varghese N."/>
            <person name="Submissions S."/>
        </authorList>
    </citation>
    <scope>NUCLEOTIDE SEQUENCE [LARGE SCALE GENOMIC DNA]</scope>
    <source>
        <strain evidence="2">DSM 44718</strain>
    </source>
</reference>
<proteinExistence type="predicted"/>
<keyword evidence="2" id="KW-1185">Reference proteome</keyword>
<dbReference type="AlphaFoldDB" id="A0A1H3KSY9"/>